<reference evidence="2" key="1">
    <citation type="journal article" date="2023" name="bioRxiv">
        <title>Improved chromosome-level genome assembly for marigold (Tagetes erecta).</title>
        <authorList>
            <person name="Jiang F."/>
            <person name="Yuan L."/>
            <person name="Wang S."/>
            <person name="Wang H."/>
            <person name="Xu D."/>
            <person name="Wang A."/>
            <person name="Fan W."/>
        </authorList>
    </citation>
    <scope>NUCLEOTIDE SEQUENCE</scope>
    <source>
        <strain evidence="2">WSJ</strain>
        <tissue evidence="2">Leaf</tissue>
    </source>
</reference>
<sequence>MSRSRVSTPLNLVVCKSLCFPLILQIHPLNLKTIRFNHRSLTRFQICLLECNSMLIGWMLSASFYLIIKRCLSVHSKCTCC</sequence>
<proteinExistence type="predicted"/>
<evidence type="ECO:0000313" key="2">
    <source>
        <dbReference type="EMBL" id="KAK1441285.1"/>
    </source>
</evidence>
<dbReference type="EMBL" id="JAUHHV010000001">
    <property type="protein sequence ID" value="KAK1441285.1"/>
    <property type="molecule type" value="Genomic_DNA"/>
</dbReference>
<keyword evidence="1" id="KW-1133">Transmembrane helix</keyword>
<evidence type="ECO:0000313" key="3">
    <source>
        <dbReference type="Proteomes" id="UP001229421"/>
    </source>
</evidence>
<keyword evidence="3" id="KW-1185">Reference proteome</keyword>
<protein>
    <submittedName>
        <fullName evidence="2">Uncharacterized protein</fullName>
    </submittedName>
</protein>
<accession>A0AAD8P775</accession>
<name>A0AAD8P775_TARER</name>
<feature type="transmembrane region" description="Helical" evidence="1">
    <location>
        <begin position="6"/>
        <end position="26"/>
    </location>
</feature>
<organism evidence="2 3">
    <name type="scientific">Tagetes erecta</name>
    <name type="common">African marigold</name>
    <dbReference type="NCBI Taxonomy" id="13708"/>
    <lineage>
        <taxon>Eukaryota</taxon>
        <taxon>Viridiplantae</taxon>
        <taxon>Streptophyta</taxon>
        <taxon>Embryophyta</taxon>
        <taxon>Tracheophyta</taxon>
        <taxon>Spermatophyta</taxon>
        <taxon>Magnoliopsida</taxon>
        <taxon>eudicotyledons</taxon>
        <taxon>Gunneridae</taxon>
        <taxon>Pentapetalae</taxon>
        <taxon>asterids</taxon>
        <taxon>campanulids</taxon>
        <taxon>Asterales</taxon>
        <taxon>Asteraceae</taxon>
        <taxon>Asteroideae</taxon>
        <taxon>Heliantheae alliance</taxon>
        <taxon>Tageteae</taxon>
        <taxon>Tagetes</taxon>
    </lineage>
</organism>
<dbReference type="Proteomes" id="UP001229421">
    <property type="component" value="Unassembled WGS sequence"/>
</dbReference>
<comment type="caution">
    <text evidence="2">The sequence shown here is derived from an EMBL/GenBank/DDBJ whole genome shotgun (WGS) entry which is preliminary data.</text>
</comment>
<evidence type="ECO:0000256" key="1">
    <source>
        <dbReference type="SAM" id="Phobius"/>
    </source>
</evidence>
<gene>
    <name evidence="2" type="ORF">QVD17_07131</name>
</gene>
<keyword evidence="1" id="KW-0472">Membrane</keyword>
<keyword evidence="1" id="KW-0812">Transmembrane</keyword>
<feature type="transmembrane region" description="Helical" evidence="1">
    <location>
        <begin position="47"/>
        <end position="68"/>
    </location>
</feature>
<dbReference type="AlphaFoldDB" id="A0AAD8P775"/>